<name>A0A6A6ZLN8_9PLEO</name>
<dbReference type="Proteomes" id="UP000799424">
    <property type="component" value="Unassembled WGS sequence"/>
</dbReference>
<dbReference type="PANTHER" id="PTHR38795">
    <property type="entry name" value="DUF6604 DOMAIN-CONTAINING PROTEIN"/>
    <property type="match status" value="1"/>
</dbReference>
<gene>
    <name evidence="2" type="ORF">CC86DRAFT_358812</name>
</gene>
<evidence type="ECO:0000313" key="3">
    <source>
        <dbReference type="Proteomes" id="UP000799424"/>
    </source>
</evidence>
<protein>
    <recommendedName>
        <fullName evidence="1">DUF6604 domain-containing protein</fullName>
    </recommendedName>
</protein>
<sequence length="419" mass="47528">MPVEIDVEEWDQEALFAMTMLMSDLSRMRAEIAQLLAKYSAGTMDLAAVSVATNTAIELPRHIRPLVDARGGITLFHQSFFVGLCQAVRIDGLVKQVLSDDYNYAAYDIADALFLNERNGVYVFTANVGLRDANDKWGWFDERSVGAPLSNREKYSRDKTTLQEVLQDLVLVRFCGGPIEDAFQRGPRQTQKAKSITTDNERDAPAAPIWLSFAAQLYLDTLYSVQIGAGWSEMRRTAATLGRYVKEYPHSCPELKAMLKHYTDKWESADPLANMSLARFDHNPLLPQYTLFRRNPMYCGLWNHYARTLFHTHAVTHAAIPAGVMYTTQLYHALRTENLHAQEWPDLQTVWNMQGNAAYFVGDPPTTLEAYFRNYSLTMGTSVTNWAPNKRSKAVKTNKANERLMTLKGPTFRWIASCI</sequence>
<dbReference type="InterPro" id="IPR046539">
    <property type="entry name" value="DUF6604"/>
</dbReference>
<evidence type="ECO:0000259" key="1">
    <source>
        <dbReference type="Pfam" id="PF20253"/>
    </source>
</evidence>
<dbReference type="PANTHER" id="PTHR38795:SF1">
    <property type="entry name" value="DUF6604 DOMAIN-CONTAINING PROTEIN"/>
    <property type="match status" value="1"/>
</dbReference>
<keyword evidence="3" id="KW-1185">Reference proteome</keyword>
<feature type="domain" description="DUF6604" evidence="1">
    <location>
        <begin position="10"/>
        <end position="62"/>
    </location>
</feature>
<organism evidence="2 3">
    <name type="scientific">Ophiobolus disseminans</name>
    <dbReference type="NCBI Taxonomy" id="1469910"/>
    <lineage>
        <taxon>Eukaryota</taxon>
        <taxon>Fungi</taxon>
        <taxon>Dikarya</taxon>
        <taxon>Ascomycota</taxon>
        <taxon>Pezizomycotina</taxon>
        <taxon>Dothideomycetes</taxon>
        <taxon>Pleosporomycetidae</taxon>
        <taxon>Pleosporales</taxon>
        <taxon>Pleosporineae</taxon>
        <taxon>Phaeosphaeriaceae</taxon>
        <taxon>Ophiobolus</taxon>
    </lineage>
</organism>
<proteinExistence type="predicted"/>
<dbReference type="AlphaFoldDB" id="A0A6A6ZLN8"/>
<dbReference type="OrthoDB" id="5238236at2759"/>
<dbReference type="Pfam" id="PF20253">
    <property type="entry name" value="DUF6604"/>
    <property type="match status" value="1"/>
</dbReference>
<evidence type="ECO:0000313" key="2">
    <source>
        <dbReference type="EMBL" id="KAF2821788.1"/>
    </source>
</evidence>
<dbReference type="EMBL" id="MU006236">
    <property type="protein sequence ID" value="KAF2821788.1"/>
    <property type="molecule type" value="Genomic_DNA"/>
</dbReference>
<reference evidence="2" key="1">
    <citation type="journal article" date="2020" name="Stud. Mycol.">
        <title>101 Dothideomycetes genomes: a test case for predicting lifestyles and emergence of pathogens.</title>
        <authorList>
            <person name="Haridas S."/>
            <person name="Albert R."/>
            <person name="Binder M."/>
            <person name="Bloem J."/>
            <person name="Labutti K."/>
            <person name="Salamov A."/>
            <person name="Andreopoulos B."/>
            <person name="Baker S."/>
            <person name="Barry K."/>
            <person name="Bills G."/>
            <person name="Bluhm B."/>
            <person name="Cannon C."/>
            <person name="Castanera R."/>
            <person name="Culley D."/>
            <person name="Daum C."/>
            <person name="Ezra D."/>
            <person name="Gonzalez J."/>
            <person name="Henrissat B."/>
            <person name="Kuo A."/>
            <person name="Liang C."/>
            <person name="Lipzen A."/>
            <person name="Lutzoni F."/>
            <person name="Magnuson J."/>
            <person name="Mondo S."/>
            <person name="Nolan M."/>
            <person name="Ohm R."/>
            <person name="Pangilinan J."/>
            <person name="Park H.-J."/>
            <person name="Ramirez L."/>
            <person name="Alfaro M."/>
            <person name="Sun H."/>
            <person name="Tritt A."/>
            <person name="Yoshinaga Y."/>
            <person name="Zwiers L.-H."/>
            <person name="Turgeon B."/>
            <person name="Goodwin S."/>
            <person name="Spatafora J."/>
            <person name="Crous P."/>
            <person name="Grigoriev I."/>
        </authorList>
    </citation>
    <scope>NUCLEOTIDE SEQUENCE</scope>
    <source>
        <strain evidence="2">CBS 113818</strain>
    </source>
</reference>
<accession>A0A6A6ZLN8</accession>